<dbReference type="STRING" id="1075402.AN216_06830"/>
<accession>A0A1E7KKZ9</accession>
<dbReference type="Proteomes" id="UP000176101">
    <property type="component" value="Unassembled WGS sequence"/>
</dbReference>
<dbReference type="Gene3D" id="1.10.357.10">
    <property type="entry name" value="Tetracycline Repressor, domain 2"/>
    <property type="match status" value="1"/>
</dbReference>
<dbReference type="RefSeq" id="WP_070195683.1">
    <property type="nucleotide sequence ID" value="NZ_LJGU01000113.1"/>
</dbReference>
<keyword evidence="1" id="KW-0805">Transcription regulation</keyword>
<dbReference type="PATRIC" id="fig|1075402.3.peg.4159"/>
<dbReference type="AlphaFoldDB" id="A0A1E7KKZ9"/>
<dbReference type="OrthoDB" id="2356263at2"/>
<comment type="caution">
    <text evidence="5">The sequence shown here is derived from an EMBL/GenBank/DDBJ whole genome shotgun (WGS) entry which is preliminary data.</text>
</comment>
<dbReference type="InterPro" id="IPR009057">
    <property type="entry name" value="Homeodomain-like_sf"/>
</dbReference>
<evidence type="ECO:0000256" key="3">
    <source>
        <dbReference type="ARBA" id="ARBA00023163"/>
    </source>
</evidence>
<proteinExistence type="predicted"/>
<evidence type="ECO:0000256" key="2">
    <source>
        <dbReference type="ARBA" id="ARBA00023125"/>
    </source>
</evidence>
<dbReference type="InterPro" id="IPR001647">
    <property type="entry name" value="HTH_TetR"/>
</dbReference>
<dbReference type="InterPro" id="IPR050109">
    <property type="entry name" value="HTH-type_TetR-like_transc_reg"/>
</dbReference>
<keyword evidence="6" id="KW-1185">Reference proteome</keyword>
<dbReference type="GO" id="GO:0003700">
    <property type="term" value="F:DNA-binding transcription factor activity"/>
    <property type="evidence" value="ECO:0007669"/>
    <property type="project" value="TreeGrafter"/>
</dbReference>
<keyword evidence="3" id="KW-0804">Transcription</keyword>
<evidence type="ECO:0000313" key="5">
    <source>
        <dbReference type="EMBL" id="OEV04608.1"/>
    </source>
</evidence>
<dbReference type="PANTHER" id="PTHR30055">
    <property type="entry name" value="HTH-TYPE TRANSCRIPTIONAL REGULATOR RUTR"/>
    <property type="match status" value="1"/>
</dbReference>
<organism evidence="5 6">
    <name type="scientific">Streptomyces oceani</name>
    <dbReference type="NCBI Taxonomy" id="1075402"/>
    <lineage>
        <taxon>Bacteria</taxon>
        <taxon>Bacillati</taxon>
        <taxon>Actinomycetota</taxon>
        <taxon>Actinomycetes</taxon>
        <taxon>Kitasatosporales</taxon>
        <taxon>Streptomycetaceae</taxon>
        <taxon>Streptomyces</taxon>
    </lineage>
</organism>
<sequence length="217" mass="23465">MAGRSVREEKVGATKEAILTAAERLFAERGVHNVSNRQISDAAGQGNTTAVNYHFGNKTDLVRAISRRHTEQIELIRDRLVVATQGSTTLRDWVACMVRPVTEHLDSLGSPTWYARFNAQVTADPALYEAIATEPASAPSLRTLLDGLNARLPDLPPEVQAARGAMARHLIVQMCVERERALASGESYPPGVWTDTADLLIDALTGLWDAPVSGPAG</sequence>
<reference evidence="5 6" key="1">
    <citation type="journal article" date="2016" name="Front. Microbiol.">
        <title>Comparative Genomics Analysis of Streptomyces Species Reveals Their Adaptation to the Marine Environment and Their Diversity at the Genomic Level.</title>
        <authorList>
            <person name="Tian X."/>
            <person name="Zhang Z."/>
            <person name="Yang T."/>
            <person name="Chen M."/>
            <person name="Li J."/>
            <person name="Chen F."/>
            <person name="Yang J."/>
            <person name="Li W."/>
            <person name="Zhang B."/>
            <person name="Zhang Z."/>
            <person name="Wu J."/>
            <person name="Zhang C."/>
            <person name="Long L."/>
            <person name="Xiao J."/>
        </authorList>
    </citation>
    <scope>NUCLEOTIDE SEQUENCE [LARGE SCALE GENOMIC DNA]</scope>
    <source>
        <strain evidence="5 6">SCSIO 02100</strain>
    </source>
</reference>
<evidence type="ECO:0000256" key="1">
    <source>
        <dbReference type="ARBA" id="ARBA00023015"/>
    </source>
</evidence>
<feature type="domain" description="HTH tetR-type" evidence="4">
    <location>
        <begin position="18"/>
        <end position="65"/>
    </location>
</feature>
<evidence type="ECO:0000313" key="6">
    <source>
        <dbReference type="Proteomes" id="UP000176101"/>
    </source>
</evidence>
<dbReference type="SUPFAM" id="SSF46689">
    <property type="entry name" value="Homeodomain-like"/>
    <property type="match status" value="1"/>
</dbReference>
<keyword evidence="2" id="KW-0238">DNA-binding</keyword>
<name>A0A1E7KKZ9_9ACTN</name>
<dbReference type="EMBL" id="LJGU01000113">
    <property type="protein sequence ID" value="OEV04608.1"/>
    <property type="molecule type" value="Genomic_DNA"/>
</dbReference>
<evidence type="ECO:0000259" key="4">
    <source>
        <dbReference type="Pfam" id="PF00440"/>
    </source>
</evidence>
<protein>
    <submittedName>
        <fullName evidence="5">TetR family transcriptional regulator</fullName>
    </submittedName>
</protein>
<dbReference type="GO" id="GO:0000976">
    <property type="term" value="F:transcription cis-regulatory region binding"/>
    <property type="evidence" value="ECO:0007669"/>
    <property type="project" value="TreeGrafter"/>
</dbReference>
<dbReference type="Pfam" id="PF00440">
    <property type="entry name" value="TetR_N"/>
    <property type="match status" value="1"/>
</dbReference>
<gene>
    <name evidence="5" type="ORF">AN216_06830</name>
</gene>
<dbReference type="PANTHER" id="PTHR30055:SF234">
    <property type="entry name" value="HTH-TYPE TRANSCRIPTIONAL REGULATOR BETI"/>
    <property type="match status" value="1"/>
</dbReference>